<gene>
    <name evidence="3" type="ORF">L0665_00295</name>
</gene>
<dbReference type="Pfam" id="PF03684">
    <property type="entry name" value="UPF0179"/>
    <property type="match status" value="1"/>
</dbReference>
<dbReference type="PANTHER" id="PTHR40699:SF1">
    <property type="entry name" value="UPF0179 PROTEIN MJ1627"/>
    <property type="match status" value="1"/>
</dbReference>
<sequence>MTEKNEHTKITLVGKALAHEGTEFVYKGEVHECEGCRLRKVCHNLLPHRRYRIVGVRTATLHSCHVHVDGAYTVEVVEAQIPAAVLAERTILNSTITYEAGCTQSDCVNFDLCNPEGIVPGEGYRIAEIDNGGVISCDLGKRMKRVLLSPF</sequence>
<name>A0A9Q4KQZ3_9EURY</name>
<dbReference type="InterPro" id="IPR005369">
    <property type="entry name" value="UPF0179"/>
</dbReference>
<comment type="caution">
    <text evidence="3">The sequence shown here is derived from an EMBL/GenBank/DDBJ whole genome shotgun (WGS) entry which is preliminary data.</text>
</comment>
<protein>
    <recommendedName>
        <fullName evidence="2">UPF0179 protein L0665_00295</fullName>
    </recommendedName>
</protein>
<dbReference type="AlphaFoldDB" id="A0A9Q4KQZ3"/>
<dbReference type="EMBL" id="JAKELO010000001">
    <property type="protein sequence ID" value="MDE4907067.1"/>
    <property type="molecule type" value="Genomic_DNA"/>
</dbReference>
<dbReference type="PANTHER" id="PTHR40699">
    <property type="entry name" value="UPF0179 PROTEIN MJ1627"/>
    <property type="match status" value="1"/>
</dbReference>
<dbReference type="RefSeq" id="WP_274923726.1">
    <property type="nucleotide sequence ID" value="NZ_JAKELO010000001.1"/>
</dbReference>
<reference evidence="3" key="1">
    <citation type="submission" date="2022-01" db="EMBL/GenBank/DDBJ databases">
        <title>Draft genome of Methanogenium marinum DSM 15558.</title>
        <authorList>
            <person name="Chen S.-C."/>
            <person name="You Y.-T."/>
        </authorList>
    </citation>
    <scope>NUCLEOTIDE SEQUENCE</scope>
    <source>
        <strain evidence="3">DSM 15558</strain>
    </source>
</reference>
<organism evidence="3 4">
    <name type="scientific">Methanogenium marinum</name>
    <dbReference type="NCBI Taxonomy" id="348610"/>
    <lineage>
        <taxon>Archaea</taxon>
        <taxon>Methanobacteriati</taxon>
        <taxon>Methanobacteriota</taxon>
        <taxon>Stenosarchaea group</taxon>
        <taxon>Methanomicrobia</taxon>
        <taxon>Methanomicrobiales</taxon>
        <taxon>Methanomicrobiaceae</taxon>
        <taxon>Methanogenium</taxon>
    </lineage>
</organism>
<dbReference type="HAMAP" id="MF_00498">
    <property type="entry name" value="UPF0179"/>
    <property type="match status" value="1"/>
</dbReference>
<accession>A0A9Q4KQZ3</accession>
<evidence type="ECO:0000256" key="2">
    <source>
        <dbReference type="HAMAP-Rule" id="MF_00498"/>
    </source>
</evidence>
<comment type="similarity">
    <text evidence="1 2">Belongs to the UPF0179 family.</text>
</comment>
<keyword evidence="4" id="KW-1185">Reference proteome</keyword>
<evidence type="ECO:0000313" key="3">
    <source>
        <dbReference type="EMBL" id="MDE4907067.1"/>
    </source>
</evidence>
<dbReference type="Proteomes" id="UP001143747">
    <property type="component" value="Unassembled WGS sequence"/>
</dbReference>
<evidence type="ECO:0000256" key="1">
    <source>
        <dbReference type="ARBA" id="ARBA00010824"/>
    </source>
</evidence>
<evidence type="ECO:0000313" key="4">
    <source>
        <dbReference type="Proteomes" id="UP001143747"/>
    </source>
</evidence>
<proteinExistence type="inferred from homology"/>